<accession>A0A931E5N6</accession>
<reference evidence="7" key="1">
    <citation type="submission" date="2020-11" db="EMBL/GenBank/DDBJ databases">
        <title>Bacterial whole genome sequence for Panacibacter sp. DH6.</title>
        <authorList>
            <person name="Le V."/>
            <person name="Ko S."/>
            <person name="Ahn C.-Y."/>
            <person name="Oh H.-M."/>
        </authorList>
    </citation>
    <scope>NUCLEOTIDE SEQUENCE</scope>
    <source>
        <strain evidence="7">DH6</strain>
    </source>
</reference>
<evidence type="ECO:0000256" key="5">
    <source>
        <dbReference type="ARBA" id="ARBA00023136"/>
    </source>
</evidence>
<keyword evidence="5 6" id="KW-0472">Membrane</keyword>
<dbReference type="AlphaFoldDB" id="A0A931E5N6"/>
<feature type="transmembrane region" description="Helical" evidence="6">
    <location>
        <begin position="294"/>
        <end position="316"/>
    </location>
</feature>
<dbReference type="InterPro" id="IPR051679">
    <property type="entry name" value="DASS-Related_Transporters"/>
</dbReference>
<dbReference type="Pfam" id="PF03606">
    <property type="entry name" value="DcuC"/>
    <property type="match status" value="1"/>
</dbReference>
<dbReference type="PANTHER" id="PTHR43652">
    <property type="entry name" value="BASIC AMINO ACID ANTIPORTER YFCC-RELATED"/>
    <property type="match status" value="1"/>
</dbReference>
<feature type="transmembrane region" description="Helical" evidence="6">
    <location>
        <begin position="151"/>
        <end position="171"/>
    </location>
</feature>
<name>A0A931E5N6_9BACT</name>
<dbReference type="GO" id="GO:0005886">
    <property type="term" value="C:plasma membrane"/>
    <property type="evidence" value="ECO:0007669"/>
    <property type="project" value="UniProtKB-SubCell"/>
</dbReference>
<feature type="transmembrane region" description="Helical" evidence="6">
    <location>
        <begin position="7"/>
        <end position="28"/>
    </location>
</feature>
<dbReference type="InterPro" id="IPR018385">
    <property type="entry name" value="C4_dicarb_anaerob_car-like"/>
</dbReference>
<feature type="transmembrane region" description="Helical" evidence="6">
    <location>
        <begin position="413"/>
        <end position="433"/>
    </location>
</feature>
<proteinExistence type="predicted"/>
<comment type="subcellular location">
    <subcellularLocation>
        <location evidence="1">Cell membrane</location>
        <topology evidence="1">Multi-pass membrane protein</topology>
    </subcellularLocation>
</comment>
<keyword evidence="2" id="KW-1003">Cell membrane</keyword>
<feature type="transmembrane region" description="Helical" evidence="6">
    <location>
        <begin position="112"/>
        <end position="130"/>
    </location>
</feature>
<evidence type="ECO:0000256" key="3">
    <source>
        <dbReference type="ARBA" id="ARBA00022692"/>
    </source>
</evidence>
<protein>
    <submittedName>
        <fullName evidence="7">YfcC family protein</fullName>
    </submittedName>
</protein>
<feature type="transmembrane region" description="Helical" evidence="6">
    <location>
        <begin position="382"/>
        <end position="406"/>
    </location>
</feature>
<dbReference type="RefSeq" id="WP_196990640.1">
    <property type="nucleotide sequence ID" value="NZ_JADWYR010000001.1"/>
</dbReference>
<organism evidence="7 8">
    <name type="scientific">Panacibacter microcysteis</name>
    <dbReference type="NCBI Taxonomy" id="2793269"/>
    <lineage>
        <taxon>Bacteria</taxon>
        <taxon>Pseudomonadati</taxon>
        <taxon>Bacteroidota</taxon>
        <taxon>Chitinophagia</taxon>
        <taxon>Chitinophagales</taxon>
        <taxon>Chitinophagaceae</taxon>
        <taxon>Panacibacter</taxon>
    </lineage>
</organism>
<feature type="transmembrane region" description="Helical" evidence="6">
    <location>
        <begin position="350"/>
        <end position="370"/>
    </location>
</feature>
<feature type="transmembrane region" description="Helical" evidence="6">
    <location>
        <begin position="475"/>
        <end position="496"/>
    </location>
</feature>
<dbReference type="PANTHER" id="PTHR43652:SF6">
    <property type="entry name" value="ARGININE REPRESSOR"/>
    <property type="match status" value="1"/>
</dbReference>
<evidence type="ECO:0000313" key="7">
    <source>
        <dbReference type="EMBL" id="MBG9376637.1"/>
    </source>
</evidence>
<dbReference type="EMBL" id="JADWYR010000001">
    <property type="protein sequence ID" value="MBG9376637.1"/>
    <property type="molecule type" value="Genomic_DNA"/>
</dbReference>
<keyword evidence="3 6" id="KW-0812">Transmembrane</keyword>
<feature type="transmembrane region" description="Helical" evidence="6">
    <location>
        <begin position="208"/>
        <end position="230"/>
    </location>
</feature>
<evidence type="ECO:0000256" key="1">
    <source>
        <dbReference type="ARBA" id="ARBA00004651"/>
    </source>
</evidence>
<gene>
    <name evidence="7" type="ORF">I5907_10350</name>
</gene>
<evidence type="ECO:0000313" key="8">
    <source>
        <dbReference type="Proteomes" id="UP000628448"/>
    </source>
</evidence>
<sequence>MAKKRGFPAPLTIIMIVIVLAAIATWFVPAGSYNRLSYGENHFVLTSKEAAVTLPATQETLDSLGIKIALEKFSGGDIRKPVAVPGTYNHEPAERQGIISVLQAPFKGMYDTIDIILFILATGGFIAIFYESGALEKGIQALGRKMTGKENSLIIIFTFLFALGGSSYGMAEETIAFYPLLVPIFLAAGFDLLVPVAVIFLGSTIGTMAAVTCPFSVIIASNAAGINWVAGTGGRIIMFVLCTAVTISYILYYGKKVKRDPSCSFVRRFDGDVKPKFTVTENNDNNELSLRDKFVLLLFALTFGMLVYGVVALGWWLLEMSALFFASSLLLALIIRTPEKTFVAKFIRGAEDLLSVAFIVGFARGVTIILNDGHISDSILYYAAGIIQGMPPALFIISIFVLYLFLSIFIASSSGMAVLTMPIIAPLGVMIGMDNLHIVNAYLFGMGIMNIITPTGLVLPALTMVNVSYKTWLRFILPLLVILFFMSIIYLLIGVLF</sequence>
<evidence type="ECO:0000256" key="4">
    <source>
        <dbReference type="ARBA" id="ARBA00022989"/>
    </source>
</evidence>
<feature type="transmembrane region" description="Helical" evidence="6">
    <location>
        <begin position="177"/>
        <end position="201"/>
    </location>
</feature>
<evidence type="ECO:0000256" key="6">
    <source>
        <dbReference type="SAM" id="Phobius"/>
    </source>
</evidence>
<comment type="caution">
    <text evidence="7">The sequence shown here is derived from an EMBL/GenBank/DDBJ whole genome shotgun (WGS) entry which is preliminary data.</text>
</comment>
<evidence type="ECO:0000256" key="2">
    <source>
        <dbReference type="ARBA" id="ARBA00022475"/>
    </source>
</evidence>
<feature type="transmembrane region" description="Helical" evidence="6">
    <location>
        <begin position="322"/>
        <end position="338"/>
    </location>
</feature>
<keyword evidence="8" id="KW-1185">Reference proteome</keyword>
<dbReference type="Proteomes" id="UP000628448">
    <property type="component" value="Unassembled WGS sequence"/>
</dbReference>
<feature type="transmembrane region" description="Helical" evidence="6">
    <location>
        <begin position="236"/>
        <end position="254"/>
    </location>
</feature>
<feature type="transmembrane region" description="Helical" evidence="6">
    <location>
        <begin position="439"/>
        <end position="463"/>
    </location>
</feature>
<keyword evidence="4 6" id="KW-1133">Transmembrane helix</keyword>